<comment type="subcellular location">
    <subcellularLocation>
        <location evidence="1 8">Cell membrane</location>
        <topology evidence="1 8">Multi-pass membrane protein</topology>
    </subcellularLocation>
</comment>
<proteinExistence type="inferred from homology"/>
<dbReference type="GO" id="GO:0005886">
    <property type="term" value="C:plasma membrane"/>
    <property type="evidence" value="ECO:0007669"/>
    <property type="project" value="UniProtKB-SubCell"/>
</dbReference>
<evidence type="ECO:0000313" key="10">
    <source>
        <dbReference type="EMBL" id="HHI00613.1"/>
    </source>
</evidence>
<keyword evidence="4 8" id="KW-0812">Transmembrane</keyword>
<comment type="similarity">
    <text evidence="7">Belongs to the binding-protein-dependent transport system permease family. OppBC subfamily.</text>
</comment>
<feature type="domain" description="ABC transmembrane type-1" evidence="9">
    <location>
        <begin position="90"/>
        <end position="279"/>
    </location>
</feature>
<evidence type="ECO:0000256" key="3">
    <source>
        <dbReference type="ARBA" id="ARBA00022475"/>
    </source>
</evidence>
<dbReference type="NCBIfam" id="NF045474">
    <property type="entry name" value="Opp2C"/>
    <property type="match status" value="1"/>
</dbReference>
<evidence type="ECO:0000256" key="4">
    <source>
        <dbReference type="ARBA" id="ARBA00022692"/>
    </source>
</evidence>
<accession>A0A7C5K0V7</accession>
<feature type="transmembrane region" description="Helical" evidence="8">
    <location>
        <begin position="29"/>
        <end position="53"/>
    </location>
</feature>
<dbReference type="InterPro" id="IPR035906">
    <property type="entry name" value="MetI-like_sf"/>
</dbReference>
<dbReference type="Pfam" id="PF12911">
    <property type="entry name" value="OppC_N"/>
    <property type="match status" value="1"/>
</dbReference>
<reference evidence="10" key="1">
    <citation type="journal article" date="2020" name="mSystems">
        <title>Genome- and Community-Level Interaction Insights into Carbon Utilization and Element Cycling Functions of Hydrothermarchaeota in Hydrothermal Sediment.</title>
        <authorList>
            <person name="Zhou Z."/>
            <person name="Liu Y."/>
            <person name="Xu W."/>
            <person name="Pan J."/>
            <person name="Luo Z.H."/>
            <person name="Li M."/>
        </authorList>
    </citation>
    <scope>NUCLEOTIDE SEQUENCE [LARGE SCALE GENOMIC DNA]</scope>
    <source>
        <strain evidence="10">HyVt-93</strain>
    </source>
</reference>
<dbReference type="SUPFAM" id="SSF161098">
    <property type="entry name" value="MetI-like"/>
    <property type="match status" value="1"/>
</dbReference>
<dbReference type="InterPro" id="IPR050366">
    <property type="entry name" value="BP-dependent_transpt_permease"/>
</dbReference>
<feature type="transmembrane region" description="Helical" evidence="8">
    <location>
        <begin position="138"/>
        <end position="163"/>
    </location>
</feature>
<evidence type="ECO:0000256" key="1">
    <source>
        <dbReference type="ARBA" id="ARBA00004651"/>
    </source>
</evidence>
<dbReference type="PANTHER" id="PTHR43386:SF1">
    <property type="entry name" value="D,D-DIPEPTIDE TRANSPORT SYSTEM PERMEASE PROTEIN DDPC-RELATED"/>
    <property type="match status" value="1"/>
</dbReference>
<evidence type="ECO:0000256" key="7">
    <source>
        <dbReference type="ARBA" id="ARBA00024202"/>
    </source>
</evidence>
<dbReference type="PANTHER" id="PTHR43386">
    <property type="entry name" value="OLIGOPEPTIDE TRANSPORT SYSTEM PERMEASE PROTEIN APPC"/>
    <property type="match status" value="1"/>
</dbReference>
<evidence type="ECO:0000256" key="2">
    <source>
        <dbReference type="ARBA" id="ARBA00022448"/>
    </source>
</evidence>
<dbReference type="Pfam" id="PF00528">
    <property type="entry name" value="BPD_transp_1"/>
    <property type="match status" value="1"/>
</dbReference>
<evidence type="ECO:0000256" key="8">
    <source>
        <dbReference type="RuleBase" id="RU363032"/>
    </source>
</evidence>
<evidence type="ECO:0000256" key="5">
    <source>
        <dbReference type="ARBA" id="ARBA00022989"/>
    </source>
</evidence>
<keyword evidence="3" id="KW-1003">Cell membrane</keyword>
<dbReference type="GO" id="GO:0055085">
    <property type="term" value="P:transmembrane transport"/>
    <property type="evidence" value="ECO:0007669"/>
    <property type="project" value="InterPro"/>
</dbReference>
<keyword evidence="2 8" id="KW-0813">Transport</keyword>
<feature type="transmembrane region" description="Helical" evidence="8">
    <location>
        <begin position="259"/>
        <end position="278"/>
    </location>
</feature>
<keyword evidence="5 8" id="KW-1133">Transmembrane helix</keyword>
<feature type="transmembrane region" description="Helical" evidence="8">
    <location>
        <begin position="93"/>
        <end position="118"/>
    </location>
</feature>
<dbReference type="CDD" id="cd06261">
    <property type="entry name" value="TM_PBP2"/>
    <property type="match status" value="1"/>
</dbReference>
<evidence type="ECO:0000259" key="9">
    <source>
        <dbReference type="PROSITE" id="PS50928"/>
    </source>
</evidence>
<comment type="caution">
    <text evidence="10">The sequence shown here is derived from an EMBL/GenBank/DDBJ whole genome shotgun (WGS) entry which is preliminary data.</text>
</comment>
<dbReference type="InterPro" id="IPR000515">
    <property type="entry name" value="MetI-like"/>
</dbReference>
<organism evidence="10">
    <name type="scientific">Thermococcus litoralis</name>
    <dbReference type="NCBI Taxonomy" id="2265"/>
    <lineage>
        <taxon>Archaea</taxon>
        <taxon>Methanobacteriati</taxon>
        <taxon>Methanobacteriota</taxon>
        <taxon>Thermococci</taxon>
        <taxon>Thermococcales</taxon>
        <taxon>Thermococcaceae</taxon>
        <taxon>Thermococcus</taxon>
    </lineage>
</organism>
<dbReference type="InterPro" id="IPR025966">
    <property type="entry name" value="OppC_N"/>
</dbReference>
<protein>
    <submittedName>
        <fullName evidence="10">ABC transporter permease</fullName>
    </submittedName>
</protein>
<gene>
    <name evidence="10" type="ORF">ENL40_03940</name>
</gene>
<dbReference type="Gene3D" id="1.10.3720.10">
    <property type="entry name" value="MetI-like"/>
    <property type="match status" value="1"/>
</dbReference>
<dbReference type="AlphaFoldDB" id="A0A7C5K0V7"/>
<dbReference type="PROSITE" id="PS50928">
    <property type="entry name" value="ABC_TM1"/>
    <property type="match status" value="1"/>
</dbReference>
<sequence>MVESNVNMKKVRSESTWYLTWLRFKRNKLALVGLGIIIVIVLIAIFAPVLAPYSPDEQHLKDRLQPPSSKYLFGTDEFGRDLFSRVLYGSRTALLVGIVVVAISATIGVTLGLISGYFGGWVDEIIMRTVDIVWSFPALILALAIVVILGPGLINAMIAIALVGWASYARVVRAETLSVKEELFVEAARSIGESDLRILVSYIFPNVLSSILVLITYNIPSAIITASSLSFLGLGAQPPSPDWGLTIATARRYLTLAPWYSIFPGVAIMLTVLGFNFVGDGLRDAVQPERVG</sequence>
<evidence type="ECO:0000256" key="6">
    <source>
        <dbReference type="ARBA" id="ARBA00023136"/>
    </source>
</evidence>
<dbReference type="Proteomes" id="UP000886217">
    <property type="component" value="Unassembled WGS sequence"/>
</dbReference>
<keyword evidence="6 8" id="KW-0472">Membrane</keyword>
<name>A0A7C5K0V7_THELI</name>
<dbReference type="EMBL" id="DRTU01000172">
    <property type="protein sequence ID" value="HHI00613.1"/>
    <property type="molecule type" value="Genomic_DNA"/>
</dbReference>
<dbReference type="InterPro" id="IPR053385">
    <property type="entry name" value="ABC_transport_permease"/>
</dbReference>